<evidence type="ECO:0000313" key="4">
    <source>
        <dbReference type="Proteomes" id="UP001375370"/>
    </source>
</evidence>
<dbReference type="RefSeq" id="WP_338736864.1">
    <property type="nucleotide sequence ID" value="NZ_CP146612.1"/>
</dbReference>
<sequence length="137" mass="15450">MMRYPSGKSTGFSVLLWGVVAILSVSVVISPSEMRAFIVPASLLGIALILWVWFGTYYEFHDRYLLARMGPFFERIPYGRITSAKPFKSLASSMALSSDMIEIRHGKHYFSGTTYISPANRESFLAELKSRCPNLQN</sequence>
<proteinExistence type="predicted"/>
<dbReference type="Proteomes" id="UP001375370">
    <property type="component" value="Chromosome"/>
</dbReference>
<keyword evidence="4" id="KW-1185">Reference proteome</keyword>
<keyword evidence="1" id="KW-1133">Transmembrane helix</keyword>
<dbReference type="EMBL" id="CP146612">
    <property type="protein sequence ID" value="WWX24747.1"/>
    <property type="molecule type" value="Genomic_DNA"/>
</dbReference>
<evidence type="ECO:0000313" key="3">
    <source>
        <dbReference type="EMBL" id="WWX24747.1"/>
    </source>
</evidence>
<feature type="transmembrane region" description="Helical" evidence="1">
    <location>
        <begin position="12"/>
        <end position="31"/>
    </location>
</feature>
<organism evidence="3 4">
    <name type="scientific">Candidatus Dehalogenimonas loeffleri</name>
    <dbReference type="NCBI Taxonomy" id="3127115"/>
    <lineage>
        <taxon>Bacteria</taxon>
        <taxon>Bacillati</taxon>
        <taxon>Chloroflexota</taxon>
        <taxon>Dehalococcoidia</taxon>
        <taxon>Dehalococcoidales</taxon>
        <taxon>Dehalococcoidaceae</taxon>
        <taxon>Dehalogenimonas</taxon>
    </lineage>
</organism>
<dbReference type="Pfam" id="PF06713">
    <property type="entry name" value="bPH_4"/>
    <property type="match status" value="1"/>
</dbReference>
<evidence type="ECO:0000259" key="2">
    <source>
        <dbReference type="Pfam" id="PF06713"/>
    </source>
</evidence>
<protein>
    <submittedName>
        <fullName evidence="3">PH domain-containing protein</fullName>
    </submittedName>
</protein>
<name>A0ABZ2J1E0_9CHLR</name>
<accession>A0ABZ2J1E0</accession>
<keyword evidence="1" id="KW-0812">Transmembrane</keyword>
<dbReference type="InterPro" id="IPR009589">
    <property type="entry name" value="PH_YyaB-like"/>
</dbReference>
<feature type="domain" description="Uncharacterized protein YyaB-like PH" evidence="2">
    <location>
        <begin position="56"/>
        <end position="132"/>
    </location>
</feature>
<reference evidence="3 4" key="1">
    <citation type="submission" date="2024-03" db="EMBL/GenBank/DDBJ databases">
        <title>A Dehalogenimonas Isolated from Estuarine Sediments Dihaloeliminates Chlorinated Alkanes.</title>
        <authorList>
            <person name="Yang Y."/>
            <person name="Wang H."/>
        </authorList>
    </citation>
    <scope>NUCLEOTIDE SEQUENCE [LARGE SCALE GENOMIC DNA]</scope>
    <source>
        <strain evidence="3 4">W</strain>
    </source>
</reference>
<keyword evidence="1" id="KW-0472">Membrane</keyword>
<feature type="transmembrane region" description="Helical" evidence="1">
    <location>
        <begin position="37"/>
        <end position="58"/>
    </location>
</feature>
<gene>
    <name evidence="3" type="ORF">V8247_05625</name>
</gene>
<evidence type="ECO:0000256" key="1">
    <source>
        <dbReference type="SAM" id="Phobius"/>
    </source>
</evidence>